<evidence type="ECO:0000256" key="1">
    <source>
        <dbReference type="ARBA" id="ARBA00022692"/>
    </source>
</evidence>
<feature type="transmembrane region" description="Helical" evidence="4">
    <location>
        <begin position="100"/>
        <end position="122"/>
    </location>
</feature>
<reference evidence="6 7" key="1">
    <citation type="submission" date="2016-10" db="EMBL/GenBank/DDBJ databases">
        <authorList>
            <person name="de Groot N.N."/>
        </authorList>
    </citation>
    <scope>NUCLEOTIDE SEQUENCE [LARGE SCALE GENOMIC DNA]</scope>
    <source>
        <strain evidence="6 7">A52C2</strain>
    </source>
</reference>
<name>A0A1H9CEB3_9HYPH</name>
<feature type="transmembrane region" description="Helical" evidence="4">
    <location>
        <begin position="134"/>
        <end position="156"/>
    </location>
</feature>
<feature type="transmembrane region" description="Helical" evidence="4">
    <location>
        <begin position="247"/>
        <end position="266"/>
    </location>
</feature>
<dbReference type="PROSITE" id="PS50850">
    <property type="entry name" value="MFS"/>
    <property type="match status" value="1"/>
</dbReference>
<keyword evidence="2 4" id="KW-1133">Transmembrane helix</keyword>
<feature type="transmembrane region" description="Helical" evidence="4">
    <location>
        <begin position="77"/>
        <end position="94"/>
    </location>
</feature>
<feature type="domain" description="Major facilitator superfamily (MFS) profile" evidence="5">
    <location>
        <begin position="11"/>
        <end position="389"/>
    </location>
</feature>
<organism evidence="6 7">
    <name type="scientific">Faunimonas pinastri</name>
    <dbReference type="NCBI Taxonomy" id="1855383"/>
    <lineage>
        <taxon>Bacteria</taxon>
        <taxon>Pseudomonadati</taxon>
        <taxon>Pseudomonadota</taxon>
        <taxon>Alphaproteobacteria</taxon>
        <taxon>Hyphomicrobiales</taxon>
        <taxon>Afifellaceae</taxon>
        <taxon>Faunimonas</taxon>
    </lineage>
</organism>
<evidence type="ECO:0000313" key="7">
    <source>
        <dbReference type="Proteomes" id="UP000199647"/>
    </source>
</evidence>
<dbReference type="EMBL" id="FOFG01000002">
    <property type="protein sequence ID" value="SEP99484.1"/>
    <property type="molecule type" value="Genomic_DNA"/>
</dbReference>
<dbReference type="Gene3D" id="1.20.1250.20">
    <property type="entry name" value="MFS general substrate transporter like domains"/>
    <property type="match status" value="1"/>
</dbReference>
<dbReference type="PANTHER" id="PTHR42910">
    <property type="entry name" value="TRANSPORTER SCO4007-RELATED"/>
    <property type="match status" value="1"/>
</dbReference>
<dbReference type="SUPFAM" id="SSF103473">
    <property type="entry name" value="MFS general substrate transporter"/>
    <property type="match status" value="1"/>
</dbReference>
<feature type="transmembrane region" description="Helical" evidence="4">
    <location>
        <begin position="216"/>
        <end position="235"/>
    </location>
</feature>
<dbReference type="RefSeq" id="WP_238858167.1">
    <property type="nucleotide sequence ID" value="NZ_FOFG01000002.1"/>
</dbReference>
<dbReference type="GO" id="GO:0022857">
    <property type="term" value="F:transmembrane transporter activity"/>
    <property type="evidence" value="ECO:0007669"/>
    <property type="project" value="InterPro"/>
</dbReference>
<dbReference type="AlphaFoldDB" id="A0A1H9CEB3"/>
<evidence type="ECO:0000256" key="3">
    <source>
        <dbReference type="ARBA" id="ARBA00023136"/>
    </source>
</evidence>
<evidence type="ECO:0000256" key="4">
    <source>
        <dbReference type="SAM" id="Phobius"/>
    </source>
</evidence>
<feature type="transmembrane region" description="Helical" evidence="4">
    <location>
        <begin position="12"/>
        <end position="30"/>
    </location>
</feature>
<sequence length="389" mass="40539">MPDHAGLSRSLVTVMAVACGAIVANIYYAQPLVGLIAPSIRLDQNVASFVVTLTQLGYCVGLILLVPLGDLLENRKAIVVTLLAAVVALLAAMFAPSAGIFLAAALAIGITSVAVQMLVPLAAHMAPEETRGRVVGNVMGGLIAGILLARPVASLIADSFGWRAVFGFSAVVTILFTILLAAKLPRRQPAHELSYAGALRSLWGIFRDTPILRRRAAYQAAVFASFALFWTAAPLELAGPNFNMTQRGIALFALAGAAGAFAAPIGGRIADRGWSKPATALALLLVAASFLLARLGSSGSLAAMVIAGILLDSGVQANQVMGQREIYSLHPHLRSRLNAVYMAIVFLGGSLGSAVASVSYTHGGWGTVCWVGIAFPLAALAFYMTELFD</sequence>
<accession>A0A1H9CEB3</accession>
<feature type="transmembrane region" description="Helical" evidence="4">
    <location>
        <begin position="364"/>
        <end position="384"/>
    </location>
</feature>
<dbReference type="PANTHER" id="PTHR42910:SF1">
    <property type="entry name" value="MAJOR FACILITATOR SUPERFAMILY (MFS) PROFILE DOMAIN-CONTAINING PROTEIN"/>
    <property type="match status" value="1"/>
</dbReference>
<feature type="transmembrane region" description="Helical" evidence="4">
    <location>
        <begin position="162"/>
        <end position="182"/>
    </location>
</feature>
<feature type="transmembrane region" description="Helical" evidence="4">
    <location>
        <begin position="339"/>
        <end position="358"/>
    </location>
</feature>
<evidence type="ECO:0000259" key="5">
    <source>
        <dbReference type="PROSITE" id="PS50850"/>
    </source>
</evidence>
<feature type="transmembrane region" description="Helical" evidence="4">
    <location>
        <begin position="46"/>
        <end position="65"/>
    </location>
</feature>
<dbReference type="Proteomes" id="UP000199647">
    <property type="component" value="Unassembled WGS sequence"/>
</dbReference>
<dbReference type="InterPro" id="IPR020846">
    <property type="entry name" value="MFS_dom"/>
</dbReference>
<dbReference type="Pfam" id="PF07690">
    <property type="entry name" value="MFS_1"/>
    <property type="match status" value="1"/>
</dbReference>
<feature type="transmembrane region" description="Helical" evidence="4">
    <location>
        <begin position="278"/>
        <end position="295"/>
    </location>
</feature>
<dbReference type="CDD" id="cd17324">
    <property type="entry name" value="MFS_NepI_like"/>
    <property type="match status" value="1"/>
</dbReference>
<gene>
    <name evidence="6" type="ORF">SAMN05216548_102128</name>
</gene>
<dbReference type="InterPro" id="IPR011701">
    <property type="entry name" value="MFS"/>
</dbReference>
<proteinExistence type="predicted"/>
<evidence type="ECO:0000256" key="2">
    <source>
        <dbReference type="ARBA" id="ARBA00022989"/>
    </source>
</evidence>
<evidence type="ECO:0000313" key="6">
    <source>
        <dbReference type="EMBL" id="SEP99484.1"/>
    </source>
</evidence>
<keyword evidence="3 4" id="KW-0472">Membrane</keyword>
<protein>
    <submittedName>
        <fullName evidence="6">Predicted arabinose efflux permease, MFS family</fullName>
    </submittedName>
</protein>
<keyword evidence="7" id="KW-1185">Reference proteome</keyword>
<dbReference type="InterPro" id="IPR036259">
    <property type="entry name" value="MFS_trans_sf"/>
</dbReference>
<dbReference type="STRING" id="1855383.SAMN05216548_102128"/>
<keyword evidence="1 4" id="KW-0812">Transmembrane</keyword>